<dbReference type="InterPro" id="IPR051100">
    <property type="entry name" value="DnaJ_subfamily_B/C"/>
</dbReference>
<evidence type="ECO:0000313" key="5">
    <source>
        <dbReference type="Proteomes" id="UP000185151"/>
    </source>
</evidence>
<dbReference type="AlphaFoldDB" id="A0A1N6IBW8"/>
<evidence type="ECO:0000313" key="4">
    <source>
        <dbReference type="EMBL" id="SIO29516.1"/>
    </source>
</evidence>
<dbReference type="Pfam" id="PF00226">
    <property type="entry name" value="DnaJ"/>
    <property type="match status" value="1"/>
</dbReference>
<dbReference type="EMBL" id="FSRU01000001">
    <property type="protein sequence ID" value="SIO29516.1"/>
    <property type="molecule type" value="Genomic_DNA"/>
</dbReference>
<dbReference type="Gene3D" id="1.10.287.110">
    <property type="entry name" value="DnaJ domain"/>
    <property type="match status" value="1"/>
</dbReference>
<sequence>MHTHYDNLKVTRGAPAEVIRAAYKALSQRYHPDKNPSPDAQRIMRIINEAYAVLGDPDRRTAYDRELAARDGQAPKVAGPSAGQPQQGAEVHTGGAGADSPPFAAGHQGHQGYQFNPGSQAAYEAAAAFYTQTNKRGLSRKAIAALVLVVLLCAAWLWHINQRQPSGRREAIAAQNAGPSVTWTNPVTHASADIDGIWKLSVTGADDGQPVYTFTEANGSAAIVFAREDLPGVGFNKYIPAYLRNNAATMPLGAPGIRETTDGHESWSTDGHLIAAPSMRTHVELRHIGTSFWRLVIVQAQPYEATDDATRTLKARLWATLAGL</sequence>
<dbReference type="RefSeq" id="WP_074295518.1">
    <property type="nucleotide sequence ID" value="NZ_FSRU01000001.1"/>
</dbReference>
<dbReference type="SMART" id="SM00271">
    <property type="entry name" value="DnaJ"/>
    <property type="match status" value="1"/>
</dbReference>
<feature type="domain" description="J" evidence="3">
    <location>
        <begin position="3"/>
        <end position="67"/>
    </location>
</feature>
<organism evidence="4 5">
    <name type="scientific">Paraburkholderia phenazinium</name>
    <dbReference type="NCBI Taxonomy" id="60549"/>
    <lineage>
        <taxon>Bacteria</taxon>
        <taxon>Pseudomonadati</taxon>
        <taxon>Pseudomonadota</taxon>
        <taxon>Betaproteobacteria</taxon>
        <taxon>Burkholderiales</taxon>
        <taxon>Burkholderiaceae</taxon>
        <taxon>Paraburkholderia</taxon>
    </lineage>
</organism>
<dbReference type="SUPFAM" id="SSF46565">
    <property type="entry name" value="Chaperone J-domain"/>
    <property type="match status" value="1"/>
</dbReference>
<keyword evidence="5" id="KW-1185">Reference proteome</keyword>
<dbReference type="PANTHER" id="PTHR43908:SF3">
    <property type="entry name" value="AT29763P-RELATED"/>
    <property type="match status" value="1"/>
</dbReference>
<keyword evidence="2" id="KW-0812">Transmembrane</keyword>
<dbReference type="OrthoDB" id="8960697at2"/>
<dbReference type="PROSITE" id="PS50076">
    <property type="entry name" value="DNAJ_2"/>
    <property type="match status" value="1"/>
</dbReference>
<keyword evidence="2" id="KW-0472">Membrane</keyword>
<evidence type="ECO:0000256" key="2">
    <source>
        <dbReference type="SAM" id="Phobius"/>
    </source>
</evidence>
<accession>A0A1N6IBW8</accession>
<dbReference type="PRINTS" id="PR00625">
    <property type="entry name" value="JDOMAIN"/>
</dbReference>
<dbReference type="CDD" id="cd06257">
    <property type="entry name" value="DnaJ"/>
    <property type="match status" value="1"/>
</dbReference>
<evidence type="ECO:0000256" key="1">
    <source>
        <dbReference type="SAM" id="MobiDB-lite"/>
    </source>
</evidence>
<feature type="transmembrane region" description="Helical" evidence="2">
    <location>
        <begin position="142"/>
        <end position="160"/>
    </location>
</feature>
<dbReference type="GO" id="GO:0030544">
    <property type="term" value="F:Hsp70 protein binding"/>
    <property type="evidence" value="ECO:0007669"/>
    <property type="project" value="TreeGrafter"/>
</dbReference>
<dbReference type="GO" id="GO:0071218">
    <property type="term" value="P:cellular response to misfolded protein"/>
    <property type="evidence" value="ECO:0007669"/>
    <property type="project" value="TreeGrafter"/>
</dbReference>
<name>A0A1N6IBW8_9BURK</name>
<evidence type="ECO:0000259" key="3">
    <source>
        <dbReference type="PROSITE" id="PS50076"/>
    </source>
</evidence>
<dbReference type="InterPro" id="IPR001623">
    <property type="entry name" value="DnaJ_domain"/>
</dbReference>
<keyword evidence="2" id="KW-1133">Transmembrane helix</keyword>
<proteinExistence type="predicted"/>
<protein>
    <submittedName>
        <fullName evidence="4">DnaJ domain-containing protein</fullName>
    </submittedName>
</protein>
<reference evidence="4 5" key="1">
    <citation type="submission" date="2016-11" db="EMBL/GenBank/DDBJ databases">
        <authorList>
            <person name="Jaros S."/>
            <person name="Januszkiewicz K."/>
            <person name="Wedrychowicz H."/>
        </authorList>
    </citation>
    <scope>NUCLEOTIDE SEQUENCE [LARGE SCALE GENOMIC DNA]</scope>
    <source>
        <strain evidence="4 5">GAS95</strain>
    </source>
</reference>
<dbReference type="Proteomes" id="UP000185151">
    <property type="component" value="Unassembled WGS sequence"/>
</dbReference>
<dbReference type="PANTHER" id="PTHR43908">
    <property type="entry name" value="AT29763P-RELATED"/>
    <property type="match status" value="1"/>
</dbReference>
<dbReference type="InterPro" id="IPR036869">
    <property type="entry name" value="J_dom_sf"/>
</dbReference>
<feature type="region of interest" description="Disordered" evidence="1">
    <location>
        <begin position="70"/>
        <end position="108"/>
    </location>
</feature>
<gene>
    <name evidence="4" type="ORF">SAMN05444165_2020</name>
</gene>